<dbReference type="PROSITE" id="PS51352">
    <property type="entry name" value="THIOREDOXIN_2"/>
    <property type="match status" value="2"/>
</dbReference>
<feature type="domain" description="Thioredoxin" evidence="8">
    <location>
        <begin position="203"/>
        <end position="465"/>
    </location>
</feature>
<sequence length="715" mass="80035">MRFTSLIALTLHFYSIANAQAPEQSLVSTAATTNTPGLAAGSAFEGHDGKTKTNGAAGNETIFNGKTVPPMFALTSGTLDEIVKVGTWLVEFYSPYCHHCKSFAPTWQTLHEFYYTNDPLPANAQSADPTLNSFSSYYNFHLAKVDCVANGDVCGQHDIKQYPSFLLFKNGKLNETRTGAESIEKTSSWIEEVLSEIKPGSRPVGGPKLPAVGAKSVDGASLPPLDNTEPVAPAVKSALTATKLNTRPREVPNKDGQSMPLSAEKFQELVTMTQDPWFIKFYTPWCSHCQQLAPNWKEMARQKKGQLNIGEVNCEINKRLCKEVKVNGYPTMMYFLGGERIEYHGLRGLGDLIAYANQAAAAAQGVRDVTAAEFEELEKTEEVLFLYVYDQATTSEDFAALERLVMSLIGHAKLVKTSDPALFQRFKISTWPRMLVSRDGTSMYYDGLSPRDMRDVHRVLDWMKKVWLPIVPELTAANAMDVMRGKILVLGILTRERPDELESAKREIKNAALEWIDKQEQQFQLELQELRDAKQLRIDEAEDRDDQRALRAAKSIRINRDDLQRKPVTFAWVDGAFWERWIRTTYGINVKDGDRVVVNDEANRGYWDTTITGNPIVPSRTSILETLPKLVSSPPKIKAKTTHTTMDHFWWTLKRGIIRHPFLNAGIVLVVLVTVGLWVRSKLKSRTGGVRLVAEKSNPMDGLLNGGFQTQGKVD</sequence>
<evidence type="ECO:0000256" key="3">
    <source>
        <dbReference type="ARBA" id="ARBA00022989"/>
    </source>
</evidence>
<dbReference type="GO" id="GO:0016020">
    <property type="term" value="C:membrane"/>
    <property type="evidence" value="ECO:0007669"/>
    <property type="project" value="UniProtKB-SubCell"/>
</dbReference>
<evidence type="ECO:0000313" key="10">
    <source>
        <dbReference type="Proteomes" id="UP000503462"/>
    </source>
</evidence>
<dbReference type="EMBL" id="CP051142">
    <property type="protein sequence ID" value="QIX00411.1"/>
    <property type="molecule type" value="Genomic_DNA"/>
</dbReference>
<dbReference type="CDD" id="cd02961">
    <property type="entry name" value="PDI_a_family"/>
    <property type="match status" value="2"/>
</dbReference>
<keyword evidence="2 6" id="KW-0812">Transmembrane</keyword>
<name>A0A6H0Y0G5_9PEZI</name>
<evidence type="ECO:0000256" key="2">
    <source>
        <dbReference type="ARBA" id="ARBA00022692"/>
    </source>
</evidence>
<evidence type="ECO:0000256" key="6">
    <source>
        <dbReference type="SAM" id="Phobius"/>
    </source>
</evidence>
<dbReference type="SUPFAM" id="SSF52833">
    <property type="entry name" value="Thioredoxin-like"/>
    <property type="match status" value="3"/>
</dbReference>
<evidence type="ECO:0000259" key="8">
    <source>
        <dbReference type="PROSITE" id="PS51352"/>
    </source>
</evidence>
<keyword evidence="3 6" id="KW-1133">Transmembrane helix</keyword>
<dbReference type="OrthoDB" id="72053at2759"/>
<dbReference type="InterPro" id="IPR036249">
    <property type="entry name" value="Thioredoxin-like_sf"/>
</dbReference>
<protein>
    <recommendedName>
        <fullName evidence="8">Thioredoxin domain-containing protein</fullName>
    </recommendedName>
</protein>
<organism evidence="9 10">
    <name type="scientific">Peltaster fructicola</name>
    <dbReference type="NCBI Taxonomy" id="286661"/>
    <lineage>
        <taxon>Eukaryota</taxon>
        <taxon>Fungi</taxon>
        <taxon>Dikarya</taxon>
        <taxon>Ascomycota</taxon>
        <taxon>Pezizomycotina</taxon>
        <taxon>Dothideomycetes</taxon>
        <taxon>Dothideomycetes incertae sedis</taxon>
        <taxon>Peltaster</taxon>
    </lineage>
</organism>
<evidence type="ECO:0000256" key="7">
    <source>
        <dbReference type="SAM" id="SignalP"/>
    </source>
</evidence>
<accession>A0A6H0Y0G5</accession>
<evidence type="ECO:0000256" key="1">
    <source>
        <dbReference type="ARBA" id="ARBA00004167"/>
    </source>
</evidence>
<evidence type="ECO:0000256" key="5">
    <source>
        <dbReference type="SAM" id="Coils"/>
    </source>
</evidence>
<evidence type="ECO:0000313" key="9">
    <source>
        <dbReference type="EMBL" id="QIX00411.1"/>
    </source>
</evidence>
<keyword evidence="4 6" id="KW-0472">Membrane</keyword>
<dbReference type="Gene3D" id="3.40.30.10">
    <property type="entry name" value="Glutaredoxin"/>
    <property type="match status" value="2"/>
</dbReference>
<dbReference type="GO" id="GO:0005783">
    <property type="term" value="C:endoplasmic reticulum"/>
    <property type="evidence" value="ECO:0007669"/>
    <property type="project" value="TreeGrafter"/>
</dbReference>
<dbReference type="Pfam" id="PF00085">
    <property type="entry name" value="Thioredoxin"/>
    <property type="match status" value="2"/>
</dbReference>
<keyword evidence="5" id="KW-0175">Coiled coil</keyword>
<dbReference type="PANTHER" id="PTHR46426">
    <property type="entry name" value="PROTEIN DISULFIDE-ISOMERASE TMX3"/>
    <property type="match status" value="1"/>
</dbReference>
<dbReference type="InterPro" id="IPR052250">
    <property type="entry name" value="PDI_TMX3"/>
</dbReference>
<dbReference type="Proteomes" id="UP000503462">
    <property type="component" value="Chromosome 4"/>
</dbReference>
<dbReference type="PANTHER" id="PTHR46426:SF1">
    <property type="entry name" value="PROTEIN DISULFIDE-ISOMERASE TMX3"/>
    <property type="match status" value="1"/>
</dbReference>
<reference evidence="9 10" key="1">
    <citation type="journal article" date="2016" name="Sci. Rep.">
        <title>Peltaster fructicola genome reveals evolution from an invasive phytopathogen to an ectophytic parasite.</title>
        <authorList>
            <person name="Xu C."/>
            <person name="Chen H."/>
            <person name="Gleason M.L."/>
            <person name="Xu J.R."/>
            <person name="Liu H."/>
            <person name="Zhang R."/>
            <person name="Sun G."/>
        </authorList>
    </citation>
    <scope>NUCLEOTIDE SEQUENCE [LARGE SCALE GENOMIC DNA]</scope>
    <source>
        <strain evidence="9 10">LNHT1506</strain>
    </source>
</reference>
<feature type="coiled-coil region" evidence="5">
    <location>
        <begin position="516"/>
        <end position="544"/>
    </location>
</feature>
<feature type="transmembrane region" description="Helical" evidence="6">
    <location>
        <begin position="662"/>
        <end position="679"/>
    </location>
</feature>
<keyword evidence="10" id="KW-1185">Reference proteome</keyword>
<evidence type="ECO:0000256" key="4">
    <source>
        <dbReference type="ARBA" id="ARBA00023136"/>
    </source>
</evidence>
<dbReference type="AlphaFoldDB" id="A0A6H0Y0G5"/>
<keyword evidence="7" id="KW-0732">Signal</keyword>
<gene>
    <name evidence="9" type="ORF">AMS68_005928</name>
</gene>
<proteinExistence type="predicted"/>
<comment type="subcellular location">
    <subcellularLocation>
        <location evidence="1">Membrane</location>
        <topology evidence="1">Single-pass membrane protein</topology>
    </subcellularLocation>
</comment>
<feature type="domain" description="Thioredoxin" evidence="8">
    <location>
        <begin position="46"/>
        <end position="195"/>
    </location>
</feature>
<feature type="signal peptide" evidence="7">
    <location>
        <begin position="1"/>
        <end position="19"/>
    </location>
</feature>
<dbReference type="InterPro" id="IPR013766">
    <property type="entry name" value="Thioredoxin_domain"/>
</dbReference>
<feature type="chain" id="PRO_5026285438" description="Thioredoxin domain-containing protein" evidence="7">
    <location>
        <begin position="20"/>
        <end position="715"/>
    </location>
</feature>